<dbReference type="KEGG" id="pnp:IJ22_00920"/>
<dbReference type="AlphaFoldDB" id="A0A0U2VW42"/>
<dbReference type="EMBL" id="CP013652">
    <property type="protein sequence ID" value="ALS20484.1"/>
    <property type="molecule type" value="Genomic_DNA"/>
</dbReference>
<dbReference type="RefSeq" id="WP_256380579.1">
    <property type="nucleotide sequence ID" value="NZ_CP013652.1"/>
</dbReference>
<dbReference type="PATRIC" id="fig|162209.4.peg.90"/>
<proteinExistence type="predicted"/>
<organism evidence="1 2">
    <name type="scientific">Paenibacillus naphthalenovorans</name>
    <dbReference type="NCBI Taxonomy" id="162209"/>
    <lineage>
        <taxon>Bacteria</taxon>
        <taxon>Bacillati</taxon>
        <taxon>Bacillota</taxon>
        <taxon>Bacilli</taxon>
        <taxon>Bacillales</taxon>
        <taxon>Paenibacillaceae</taxon>
        <taxon>Paenibacillus</taxon>
    </lineage>
</organism>
<dbReference type="STRING" id="162209.IJ22_00920"/>
<reference evidence="1 2" key="2">
    <citation type="journal article" date="2016" name="Genome Announc.">
        <title>Complete Genome Sequences of Two Interactive Moderate Thermophiles, Paenibacillus napthalenovorans 32O-Y and Paenibacillus sp. 32O-W.</title>
        <authorList>
            <person name="Butler R.R.III."/>
            <person name="Wang J."/>
            <person name="Stark B.C."/>
            <person name="Pombert J.F."/>
        </authorList>
    </citation>
    <scope>NUCLEOTIDE SEQUENCE [LARGE SCALE GENOMIC DNA]</scope>
    <source>
        <strain evidence="1 2">32O-Y</strain>
    </source>
</reference>
<accession>A0A0U2VW42</accession>
<evidence type="ECO:0000313" key="1">
    <source>
        <dbReference type="EMBL" id="ALS20484.1"/>
    </source>
</evidence>
<keyword evidence="2" id="KW-1185">Reference proteome</keyword>
<sequence>MNEYVFEKNGKIYTVTIRINDAVKTDAQWKRLTEAFGSMQFFKK</sequence>
<reference evidence="2" key="1">
    <citation type="submission" date="2015-12" db="EMBL/GenBank/DDBJ databases">
        <title>Complete genome sequences of two moderately thermophilic Paenibacillus species.</title>
        <authorList>
            <person name="Butler R.III."/>
            <person name="Wang J."/>
            <person name="Stark B.C."/>
            <person name="Pombert J.-F."/>
        </authorList>
    </citation>
    <scope>NUCLEOTIDE SEQUENCE [LARGE SCALE GENOMIC DNA]</scope>
    <source>
        <strain evidence="2">32O-Y</strain>
    </source>
</reference>
<dbReference type="Proteomes" id="UP000061660">
    <property type="component" value="Chromosome"/>
</dbReference>
<gene>
    <name evidence="1" type="ORF">IJ22_00920</name>
</gene>
<evidence type="ECO:0000313" key="2">
    <source>
        <dbReference type="Proteomes" id="UP000061660"/>
    </source>
</evidence>
<name>A0A0U2VW42_9BACL</name>
<protein>
    <submittedName>
        <fullName evidence="1">Uncharacterized protein</fullName>
    </submittedName>
</protein>